<dbReference type="PATRIC" id="fig|932677.3.peg.2758"/>
<gene>
    <name evidence="2" type="ordered locus">PAJ_2385</name>
</gene>
<dbReference type="HOGENOM" id="CLU_143487_0_0_6"/>
<dbReference type="AlphaFoldDB" id="A0A0H3KZI0"/>
<dbReference type="InterPro" id="IPR022204">
    <property type="entry name" value="PpdC-like_C"/>
</dbReference>
<dbReference type="Pfam" id="PF12528">
    <property type="entry name" value="T2SSppdC"/>
    <property type="match status" value="1"/>
</dbReference>
<dbReference type="Proteomes" id="UP000006690">
    <property type="component" value="Chromosome"/>
</dbReference>
<sequence length="154" mass="17158">MAGRAACKEPQMTKDYLKVKTALARWPCGAGYGCRAAPFTLCRRAGLTTARWPRQSNVSDARGFSLPEALFALLLMAVSTSALLQYHRVLTLGFSQQWQQREAWRVAEQRLLGHEVPGWQSRFEKTQGPGGCVLEKAEVSGPHQRHASLMRLTC</sequence>
<dbReference type="eggNOG" id="COG4967">
    <property type="taxonomic scope" value="Bacteria"/>
</dbReference>
<accession>A0A0H3KZI0</accession>
<organism evidence="2 3">
    <name type="scientific">Pantoea ananatis (strain AJ13355)</name>
    <dbReference type="NCBI Taxonomy" id="932677"/>
    <lineage>
        <taxon>Bacteria</taxon>
        <taxon>Pseudomonadati</taxon>
        <taxon>Pseudomonadota</taxon>
        <taxon>Gammaproteobacteria</taxon>
        <taxon>Enterobacterales</taxon>
        <taxon>Erwiniaceae</taxon>
        <taxon>Pantoea</taxon>
    </lineage>
</organism>
<evidence type="ECO:0000313" key="2">
    <source>
        <dbReference type="EMBL" id="BAK12465.1"/>
    </source>
</evidence>
<evidence type="ECO:0000259" key="1">
    <source>
        <dbReference type="Pfam" id="PF12528"/>
    </source>
</evidence>
<protein>
    <recommendedName>
        <fullName evidence="1">Prepilin peptidase dependent protein C-like C-terminal domain-containing protein</fullName>
    </recommendedName>
</protein>
<name>A0A0H3KZI0_PANAA</name>
<reference evidence="3" key="1">
    <citation type="journal article" date="2012" name="Appl. Microbiol. Biotechnol.">
        <title>The complete genome sequence of Pantoea ananatis AJ13355, an organism with great biotechnological potential.</title>
        <authorList>
            <person name="Hara Y."/>
            <person name="Kadotani N."/>
            <person name="Izui H."/>
            <person name="Katashkina J.I."/>
            <person name="Kuvaeva T.M."/>
            <person name="Andreeva I.G."/>
            <person name="Golubeva L.I."/>
            <person name="Malko D.B."/>
            <person name="Makeev V.J."/>
            <person name="Mashko S.V."/>
            <person name="Kozlov Y.I."/>
        </authorList>
    </citation>
    <scope>NUCLEOTIDE SEQUENCE [LARGE SCALE GENOMIC DNA]</scope>
    <source>
        <strain evidence="3">AJ13355</strain>
    </source>
</reference>
<dbReference type="EMBL" id="AP012032">
    <property type="protein sequence ID" value="BAK12465.1"/>
    <property type="molecule type" value="Genomic_DNA"/>
</dbReference>
<dbReference type="KEGG" id="paj:PAJ_2385"/>
<evidence type="ECO:0000313" key="3">
    <source>
        <dbReference type="Proteomes" id="UP000006690"/>
    </source>
</evidence>
<feature type="domain" description="Prepilin peptidase dependent protein C-like C-terminal" evidence="1">
    <location>
        <begin position="86"/>
        <end position="154"/>
    </location>
</feature>
<proteinExistence type="predicted"/>